<proteinExistence type="predicted"/>
<dbReference type="GO" id="GO:0016301">
    <property type="term" value="F:kinase activity"/>
    <property type="evidence" value="ECO:0007669"/>
    <property type="project" value="UniProtKB-KW"/>
</dbReference>
<dbReference type="PANTHER" id="PTHR48060:SF21">
    <property type="entry name" value="L DOMAIN-LIKE PROTEIN"/>
    <property type="match status" value="1"/>
</dbReference>
<accession>A0ABD1WG19</accession>
<dbReference type="Proteomes" id="UP001604277">
    <property type="component" value="Unassembled WGS sequence"/>
</dbReference>
<organism evidence="2 3">
    <name type="scientific">Forsythia ovata</name>
    <dbReference type="NCBI Taxonomy" id="205694"/>
    <lineage>
        <taxon>Eukaryota</taxon>
        <taxon>Viridiplantae</taxon>
        <taxon>Streptophyta</taxon>
        <taxon>Embryophyta</taxon>
        <taxon>Tracheophyta</taxon>
        <taxon>Spermatophyta</taxon>
        <taxon>Magnoliopsida</taxon>
        <taxon>eudicotyledons</taxon>
        <taxon>Gunneridae</taxon>
        <taxon>Pentapetalae</taxon>
        <taxon>asterids</taxon>
        <taxon>lamiids</taxon>
        <taxon>Lamiales</taxon>
        <taxon>Oleaceae</taxon>
        <taxon>Forsythieae</taxon>
        <taxon>Forsythia</taxon>
    </lineage>
</organism>
<keyword evidence="2" id="KW-0418">Kinase</keyword>
<keyword evidence="2" id="KW-0808">Transferase</keyword>
<evidence type="ECO:0000313" key="3">
    <source>
        <dbReference type="Proteomes" id="UP001604277"/>
    </source>
</evidence>
<dbReference type="AlphaFoldDB" id="A0ABD1WG19"/>
<dbReference type="SUPFAM" id="SSF52058">
    <property type="entry name" value="L domain-like"/>
    <property type="match status" value="1"/>
</dbReference>
<gene>
    <name evidence="2" type="ORF">Fot_10159</name>
</gene>
<sequence>MAGDEIDAYGVSLLALRATSTENPKQAFSTCVDSNSTPCKWAGIYDEIHHKVTSIELSSKNLTGYIPSEIGLCHTGSPLCKTSLTLTCLQTVSMIHSLRAKQLNPFGRDSKSFIQSVFRRDSGDFGLFPVMLSLDLRHNNLTGKIPEVGSILSQVSFSVG</sequence>
<dbReference type="InterPro" id="IPR032675">
    <property type="entry name" value="LRR_dom_sf"/>
</dbReference>
<keyword evidence="3" id="KW-1185">Reference proteome</keyword>
<dbReference type="EMBL" id="JBFOLJ010000003">
    <property type="protein sequence ID" value="KAL2548629.1"/>
    <property type="molecule type" value="Genomic_DNA"/>
</dbReference>
<keyword evidence="1" id="KW-0732">Signal</keyword>
<protein>
    <submittedName>
        <fullName evidence="2">Leucine-rich repeat protein kinase family protein</fullName>
    </submittedName>
</protein>
<reference evidence="3" key="1">
    <citation type="submission" date="2024-07" db="EMBL/GenBank/DDBJ databases">
        <title>Two chromosome-level genome assemblies of Korean endemic species Abeliophyllum distichum and Forsythia ovata (Oleaceae).</title>
        <authorList>
            <person name="Jang H."/>
        </authorList>
    </citation>
    <scope>NUCLEOTIDE SEQUENCE [LARGE SCALE GENOMIC DNA]</scope>
</reference>
<name>A0ABD1WG19_9LAMI</name>
<evidence type="ECO:0000256" key="1">
    <source>
        <dbReference type="ARBA" id="ARBA00022729"/>
    </source>
</evidence>
<comment type="caution">
    <text evidence="2">The sequence shown here is derived from an EMBL/GenBank/DDBJ whole genome shotgun (WGS) entry which is preliminary data.</text>
</comment>
<evidence type="ECO:0000313" key="2">
    <source>
        <dbReference type="EMBL" id="KAL2548629.1"/>
    </source>
</evidence>
<dbReference type="Gene3D" id="3.80.10.10">
    <property type="entry name" value="Ribonuclease Inhibitor"/>
    <property type="match status" value="1"/>
</dbReference>
<dbReference type="InterPro" id="IPR053211">
    <property type="entry name" value="DNA_repair-toleration"/>
</dbReference>
<dbReference type="PANTHER" id="PTHR48060">
    <property type="entry name" value="DNA DAMAGE-REPAIR/TOLERATION PROTEIN DRT100"/>
    <property type="match status" value="1"/>
</dbReference>